<dbReference type="AlphaFoldDB" id="A0A7W6RJ08"/>
<evidence type="ECO:0000313" key="2">
    <source>
        <dbReference type="Proteomes" id="UP000533641"/>
    </source>
</evidence>
<reference evidence="1 2" key="1">
    <citation type="submission" date="2020-08" db="EMBL/GenBank/DDBJ databases">
        <title>Genomic Encyclopedia of Type Strains, Phase IV (KMG-V): Genome sequencing to study the core and pangenomes of soil and plant-associated prokaryotes.</title>
        <authorList>
            <person name="Whitman W."/>
        </authorList>
    </citation>
    <scope>NUCLEOTIDE SEQUENCE [LARGE SCALE GENOMIC DNA]</scope>
    <source>
        <strain evidence="1 2">SEMIA 402</strain>
    </source>
</reference>
<dbReference type="EMBL" id="JACIGM010000001">
    <property type="protein sequence ID" value="MBB4272791.1"/>
    <property type="molecule type" value="Genomic_DNA"/>
</dbReference>
<dbReference type="Pfam" id="PF11836">
    <property type="entry name" value="Phage_TAC_11"/>
    <property type="match status" value="1"/>
</dbReference>
<proteinExistence type="predicted"/>
<comment type="caution">
    <text evidence="1">The sequence shown here is derived from an EMBL/GenBank/DDBJ whole genome shotgun (WGS) entry which is preliminary data.</text>
</comment>
<dbReference type="Proteomes" id="UP000533641">
    <property type="component" value="Unassembled WGS sequence"/>
</dbReference>
<organism evidence="1 2">
    <name type="scientific">Rhizobium mongolense</name>
    <dbReference type="NCBI Taxonomy" id="57676"/>
    <lineage>
        <taxon>Bacteria</taxon>
        <taxon>Pseudomonadati</taxon>
        <taxon>Pseudomonadota</taxon>
        <taxon>Alphaproteobacteria</taxon>
        <taxon>Hyphomicrobiales</taxon>
        <taxon>Rhizobiaceae</taxon>
        <taxon>Rhizobium/Agrobacterium group</taxon>
        <taxon>Rhizobium</taxon>
    </lineage>
</organism>
<protein>
    <recommendedName>
        <fullName evidence="3">Gene transfer agent family protein</fullName>
    </recommendedName>
</protein>
<dbReference type="RefSeq" id="WP_183922717.1">
    <property type="nucleotide sequence ID" value="NZ_JACIGM010000001.1"/>
</dbReference>
<dbReference type="InterPro" id="IPR021791">
    <property type="entry name" value="Phage_TAC_11"/>
</dbReference>
<evidence type="ECO:0008006" key="3">
    <source>
        <dbReference type="Google" id="ProtNLM"/>
    </source>
</evidence>
<evidence type="ECO:0000313" key="1">
    <source>
        <dbReference type="EMBL" id="MBB4272791.1"/>
    </source>
</evidence>
<accession>A0A7W6RJ08</accession>
<name>A0A7W6RJ08_9HYPH</name>
<sequence>MRGAEEIVWPGGEHAFRLGIGELRAIEQRSDAGCAVVMMRLLSSQWKIDDVVGPIRLGLVGGGMSERDAQKAVEAALDVASPYALAVTSAEIIRRFIMWETADRPGEPEAGIAAESN</sequence>
<gene>
    <name evidence="1" type="ORF">GGE12_000533</name>
</gene>